<keyword evidence="3" id="KW-0786">Thiamine pyrophosphate</keyword>
<dbReference type="GO" id="GO:0000287">
    <property type="term" value="F:magnesium ion binding"/>
    <property type="evidence" value="ECO:0007669"/>
    <property type="project" value="UniProtKB-ARBA"/>
</dbReference>
<gene>
    <name evidence="5" type="ORF">BST13_18705</name>
</gene>
<evidence type="ECO:0000259" key="4">
    <source>
        <dbReference type="SMART" id="SM00861"/>
    </source>
</evidence>
<dbReference type="InterPro" id="IPR005475">
    <property type="entry name" value="Transketolase-like_Pyr-bd"/>
</dbReference>
<comment type="similarity">
    <text evidence="2">Belongs to the transketolase family.</text>
</comment>
<comment type="cofactor">
    <cofactor evidence="1">
        <name>thiamine diphosphate</name>
        <dbReference type="ChEBI" id="CHEBI:58937"/>
    </cofactor>
</comment>
<sequence>MPQQLPYQTVLKPYGQALVRYALDHPELICLGADLTRQTETDMFRDHPALASRFFNGGMSEQNLMGVAAGLAREGRTVFVNTFGVFATRRPFEQVAMQISYANLPVKIVGLMPGLSSPGGPSHQAIDDVALMRALPNFTVVDVADAREVTQAVAAVAERPGPVYLRLKRGEIPVIFDDDHRLDLDRAALVDPDPAGATASVDLVIFASGMLVAAALRAADSLRRAGTTVHVVNVTTIKPLDVETIRTLAAGARAVVTAENHSVVGGLGSAIAEVLAEVGASPPLRRVGVPDTFGRAASARSLFAEYGLTAQHIVDAAWGLLPTNGDAPTVSEIETPTGAYSPV</sequence>
<feature type="domain" description="Transketolase-like pyrimidine-binding" evidence="4">
    <location>
        <begin position="8"/>
        <end position="174"/>
    </location>
</feature>
<dbReference type="RefSeq" id="WP_083165514.1">
    <property type="nucleotide sequence ID" value="NZ_MVHF01000018.1"/>
</dbReference>
<dbReference type="Pfam" id="PF02780">
    <property type="entry name" value="Transketolase_C"/>
    <property type="match status" value="1"/>
</dbReference>
<dbReference type="SUPFAM" id="SSF52922">
    <property type="entry name" value="TK C-terminal domain-like"/>
    <property type="match status" value="1"/>
</dbReference>
<evidence type="ECO:0000313" key="5">
    <source>
        <dbReference type="EMBL" id="ORA33991.1"/>
    </source>
</evidence>
<dbReference type="PANTHER" id="PTHR43825:SF1">
    <property type="entry name" value="TRANSKETOLASE-LIKE PYRIMIDINE-BINDING DOMAIN-CONTAINING PROTEIN"/>
    <property type="match status" value="1"/>
</dbReference>
<evidence type="ECO:0000313" key="6">
    <source>
        <dbReference type="Proteomes" id="UP000192448"/>
    </source>
</evidence>
<dbReference type="FunFam" id="3.40.50.970:FF:000129">
    <property type="entry name" value="Transketolase"/>
    <property type="match status" value="1"/>
</dbReference>
<comment type="caution">
    <text evidence="5">The sequence shown here is derived from an EMBL/GenBank/DDBJ whole genome shotgun (WGS) entry which is preliminary data.</text>
</comment>
<dbReference type="InterPro" id="IPR029061">
    <property type="entry name" value="THDP-binding"/>
</dbReference>
<dbReference type="InterPro" id="IPR033248">
    <property type="entry name" value="Transketolase_C"/>
</dbReference>
<dbReference type="InterPro" id="IPR051157">
    <property type="entry name" value="PDH/Transketolase"/>
</dbReference>
<dbReference type="AlphaFoldDB" id="A0A1X0AV88"/>
<dbReference type="PANTHER" id="PTHR43825">
    <property type="entry name" value="PYRUVATE DEHYDROGENASE E1 COMPONENT"/>
    <property type="match status" value="1"/>
</dbReference>
<dbReference type="EMBL" id="MVHF01000018">
    <property type="protein sequence ID" value="ORA33991.1"/>
    <property type="molecule type" value="Genomic_DNA"/>
</dbReference>
<dbReference type="Proteomes" id="UP000192448">
    <property type="component" value="Unassembled WGS sequence"/>
</dbReference>
<dbReference type="InterPro" id="IPR009014">
    <property type="entry name" value="Transketo_C/PFOR_II"/>
</dbReference>
<dbReference type="SMART" id="SM00861">
    <property type="entry name" value="Transket_pyr"/>
    <property type="match status" value="1"/>
</dbReference>
<accession>A0A1X0AV88</accession>
<evidence type="ECO:0000256" key="2">
    <source>
        <dbReference type="ARBA" id="ARBA00007131"/>
    </source>
</evidence>
<dbReference type="CDD" id="cd07033">
    <property type="entry name" value="TPP_PYR_DXS_TK_like"/>
    <property type="match status" value="1"/>
</dbReference>
<keyword evidence="6" id="KW-1185">Reference proteome</keyword>
<proteinExistence type="inferred from homology"/>
<protein>
    <submittedName>
        <fullName evidence="5">Transketolase</fullName>
    </submittedName>
</protein>
<organism evidence="5 6">
    <name type="scientific">Mycobacterium aquaticum</name>
    <dbReference type="NCBI Taxonomy" id="1927124"/>
    <lineage>
        <taxon>Bacteria</taxon>
        <taxon>Bacillati</taxon>
        <taxon>Actinomycetota</taxon>
        <taxon>Actinomycetes</taxon>
        <taxon>Mycobacteriales</taxon>
        <taxon>Mycobacteriaceae</taxon>
        <taxon>Mycobacterium</taxon>
    </lineage>
</organism>
<dbReference type="Gene3D" id="3.40.50.970">
    <property type="match status" value="1"/>
</dbReference>
<dbReference type="Pfam" id="PF02779">
    <property type="entry name" value="Transket_pyr"/>
    <property type="match status" value="1"/>
</dbReference>
<dbReference type="STRING" id="1927124.BST13_18705"/>
<dbReference type="SUPFAM" id="SSF52518">
    <property type="entry name" value="Thiamin diphosphate-binding fold (THDP-binding)"/>
    <property type="match status" value="1"/>
</dbReference>
<evidence type="ECO:0000256" key="3">
    <source>
        <dbReference type="ARBA" id="ARBA00023052"/>
    </source>
</evidence>
<reference evidence="5 6" key="1">
    <citation type="submission" date="2017-02" db="EMBL/GenBank/DDBJ databases">
        <title>The new phylogeny of genus Mycobacterium.</title>
        <authorList>
            <person name="Tortoli E."/>
            <person name="Trovato A."/>
            <person name="Cirillo D.M."/>
        </authorList>
    </citation>
    <scope>NUCLEOTIDE SEQUENCE [LARGE SCALE GENOMIC DNA]</scope>
    <source>
        <strain evidence="5 6">RW6</strain>
    </source>
</reference>
<dbReference type="Gene3D" id="3.40.50.920">
    <property type="match status" value="1"/>
</dbReference>
<dbReference type="OrthoDB" id="9759664at2"/>
<evidence type="ECO:0000256" key="1">
    <source>
        <dbReference type="ARBA" id="ARBA00001964"/>
    </source>
</evidence>
<name>A0A1X0AV88_9MYCO</name>